<reference evidence="3" key="1">
    <citation type="journal article" date="2013" name="ISME J.">
        <title>A small predatory core genome in the divergent marine Bacteriovorax marinus SJ and the terrestrial Bdellovibrio bacteriovorus.</title>
        <authorList>
            <person name="Crossman L.C."/>
            <person name="Chen H."/>
            <person name="Cerdeno-Tarraga A.M."/>
            <person name="Brooks K."/>
            <person name="Quail M.A."/>
            <person name="Pineiro S.A."/>
            <person name="Hobley L."/>
            <person name="Sockett R.E."/>
            <person name="Bentley S.D."/>
            <person name="Parkhill J."/>
            <person name="Williams H.N."/>
            <person name="Stine O.C."/>
        </authorList>
    </citation>
    <scope>NUCLEOTIDE SEQUENCE [LARGE SCALE GENOMIC DNA]</scope>
    <source>
        <strain evidence="3">ATCC BAA-682 / DSM 15412 / SJ</strain>
    </source>
</reference>
<dbReference type="OrthoDB" id="5298640at2"/>
<name>E1WZ37_HALMS</name>
<dbReference type="HOGENOM" id="CLU_896492_0_0_7"/>
<accession>E1WZ37</accession>
<dbReference type="RefSeq" id="WP_014243918.1">
    <property type="nucleotide sequence ID" value="NC_016620.1"/>
</dbReference>
<dbReference type="STRING" id="862908.BMS_1260"/>
<dbReference type="EMBL" id="FQ312005">
    <property type="protein sequence ID" value="CBW26134.1"/>
    <property type="molecule type" value="Genomic_DNA"/>
</dbReference>
<keyword evidence="1" id="KW-0812">Transmembrane</keyword>
<dbReference type="KEGG" id="bmx:BMS_1260"/>
<dbReference type="InterPro" id="IPR030925">
    <property type="entry name" value="T2SS_GspN_Lepto"/>
</dbReference>
<dbReference type="NCBIfam" id="TIGR04411">
    <property type="entry name" value="T2SS_GspN_Lepto"/>
    <property type="match status" value="1"/>
</dbReference>
<keyword evidence="3" id="KW-1185">Reference proteome</keyword>
<evidence type="ECO:0000313" key="3">
    <source>
        <dbReference type="Proteomes" id="UP000008963"/>
    </source>
</evidence>
<evidence type="ECO:0000313" key="2">
    <source>
        <dbReference type="EMBL" id="CBW26134.1"/>
    </source>
</evidence>
<keyword evidence="1" id="KW-1133">Transmembrane helix</keyword>
<keyword evidence="1" id="KW-0472">Membrane</keyword>
<dbReference type="AlphaFoldDB" id="E1WZ37"/>
<organism evidence="2 3">
    <name type="scientific">Halobacteriovorax marinus (strain ATCC BAA-682 / DSM 15412 / SJ)</name>
    <name type="common">Bacteriovorax marinus</name>
    <dbReference type="NCBI Taxonomy" id="862908"/>
    <lineage>
        <taxon>Bacteria</taxon>
        <taxon>Pseudomonadati</taxon>
        <taxon>Bdellovibrionota</taxon>
        <taxon>Bacteriovoracia</taxon>
        <taxon>Bacteriovoracales</taxon>
        <taxon>Halobacteriovoraceae</taxon>
        <taxon>Halobacteriovorax</taxon>
    </lineage>
</organism>
<gene>
    <name evidence="2" type="ordered locus">BMS_1260</name>
</gene>
<dbReference type="Proteomes" id="UP000008963">
    <property type="component" value="Chromosome"/>
</dbReference>
<feature type="transmembrane region" description="Helical" evidence="1">
    <location>
        <begin position="21"/>
        <end position="42"/>
    </location>
</feature>
<evidence type="ECO:0000256" key="1">
    <source>
        <dbReference type="SAM" id="Phobius"/>
    </source>
</evidence>
<dbReference type="PATRIC" id="fig|862908.3.peg.1199"/>
<protein>
    <submittedName>
        <fullName evidence="2">Membrane protein</fullName>
    </submittedName>
</protein>
<proteinExistence type="predicted"/>
<sequence>MVKLKTHPNELPDEIYIQKKTYFAKVAMASGMLIFLAFLMNFPIGTILKSQIENAIRSNPTCPITYDEMRFEWFLPKVVLTKPVVSGRCYSNPSSSLKLSDLVISFQSPSFWPLGIKLHSKVKHKLSVINIYPTVGIGGTVIKVEKSSLSHKTLKEFLGTKSLNFTGDIEIESLVKIDGSKLSQSDFLITSSNLSIPGQNIGGFDLPNLPIGALQLKGSLNSKDLLEIQDFQLGSPTSPVMAEANGVIKLNTHNMSNSSLDIAGEVKFSPSFLENFAIINMMLSGKESTNKGFYKFKVGGKFAAPMPSFN</sequence>